<dbReference type="PANTHER" id="PTHR46458">
    <property type="entry name" value="BLR2807 PROTEIN"/>
    <property type="match status" value="1"/>
</dbReference>
<dbReference type="GO" id="GO:0019825">
    <property type="term" value="F:oxygen binding"/>
    <property type="evidence" value="ECO:0007669"/>
    <property type="project" value="InterPro"/>
</dbReference>
<keyword evidence="6" id="KW-1185">Reference proteome</keyword>
<dbReference type="Proteomes" id="UP000746747">
    <property type="component" value="Unassembled WGS sequence"/>
</dbReference>
<organism evidence="5 6">
    <name type="scientific">Cercopithifilaria johnstoni</name>
    <dbReference type="NCBI Taxonomy" id="2874296"/>
    <lineage>
        <taxon>Eukaryota</taxon>
        <taxon>Metazoa</taxon>
        <taxon>Ecdysozoa</taxon>
        <taxon>Nematoda</taxon>
        <taxon>Chromadorea</taxon>
        <taxon>Rhabditida</taxon>
        <taxon>Spirurina</taxon>
        <taxon>Spiruromorpha</taxon>
        <taxon>Filarioidea</taxon>
        <taxon>Onchocercidae</taxon>
        <taxon>Cercopithifilaria</taxon>
    </lineage>
</organism>
<dbReference type="Gene3D" id="1.10.490.10">
    <property type="entry name" value="Globins"/>
    <property type="match status" value="1"/>
</dbReference>
<name>A0A8J2MIL8_9BILA</name>
<evidence type="ECO:0008006" key="7">
    <source>
        <dbReference type="Google" id="ProtNLM"/>
    </source>
</evidence>
<dbReference type="InterPro" id="IPR012292">
    <property type="entry name" value="Globin/Proto"/>
</dbReference>
<dbReference type="CDD" id="cd01040">
    <property type="entry name" value="Mb-like"/>
    <property type="match status" value="1"/>
</dbReference>
<keyword evidence="3" id="KW-0408">Iron</keyword>
<evidence type="ECO:0000313" key="6">
    <source>
        <dbReference type="Proteomes" id="UP000746747"/>
    </source>
</evidence>
<keyword evidence="1" id="KW-0349">Heme</keyword>
<dbReference type="PANTHER" id="PTHR46458:SF18">
    <property type="entry name" value="GLOBIN DOMAIN-CONTAINING PROTEIN"/>
    <property type="match status" value="1"/>
</dbReference>
<evidence type="ECO:0000256" key="2">
    <source>
        <dbReference type="ARBA" id="ARBA00022723"/>
    </source>
</evidence>
<dbReference type="EMBL" id="CAKAEH010000345">
    <property type="protein sequence ID" value="CAG9530724.1"/>
    <property type="molecule type" value="Genomic_DNA"/>
</dbReference>
<accession>A0A8J2MIL8</accession>
<evidence type="ECO:0000256" key="4">
    <source>
        <dbReference type="SAM" id="MobiDB-lite"/>
    </source>
</evidence>
<keyword evidence="2" id="KW-0479">Metal-binding</keyword>
<dbReference type="OrthoDB" id="5841536at2759"/>
<dbReference type="SUPFAM" id="SSF46458">
    <property type="entry name" value="Globin-like"/>
    <property type="match status" value="1"/>
</dbReference>
<reference evidence="5" key="1">
    <citation type="submission" date="2021-09" db="EMBL/GenBank/DDBJ databases">
        <authorList>
            <consortium name="Pathogen Informatics"/>
        </authorList>
    </citation>
    <scope>NUCLEOTIDE SEQUENCE</scope>
</reference>
<evidence type="ECO:0000313" key="5">
    <source>
        <dbReference type="EMBL" id="CAG9530724.1"/>
    </source>
</evidence>
<feature type="compositionally biased region" description="Low complexity" evidence="4">
    <location>
        <begin position="394"/>
        <end position="413"/>
    </location>
</feature>
<gene>
    <name evidence="5" type="ORF">CJOHNSTONI_LOCUS1189</name>
</gene>
<dbReference type="GO" id="GO:0020037">
    <property type="term" value="F:heme binding"/>
    <property type="evidence" value="ECO:0007669"/>
    <property type="project" value="InterPro"/>
</dbReference>
<protein>
    <recommendedName>
        <fullName evidence="7">Globin family profile domain-containing protein</fullName>
    </recommendedName>
</protein>
<dbReference type="InterPro" id="IPR009050">
    <property type="entry name" value="Globin-like_sf"/>
</dbReference>
<evidence type="ECO:0000256" key="3">
    <source>
        <dbReference type="ARBA" id="ARBA00023004"/>
    </source>
</evidence>
<proteinExistence type="predicted"/>
<dbReference type="InterPro" id="IPR044399">
    <property type="entry name" value="Mb-like_M"/>
</dbReference>
<dbReference type="AlphaFoldDB" id="A0A8J2MIL8"/>
<sequence>MFLISKIVRGRRLLHELEAETEKKTAREAAMIEPSAMIIRQNTQSARAEKFMGETSQINSQSGVGTSNANITYTTTTPSSCSTTLSNLTIRPSKAVLSEIYWQVGRILKVKFERKNFDQKRDSSLPDGVETDLDADLNDLTVMPSRLRRSSSMPSVSDPIIRPILKHYDYNSRLNRLQKRFLRFTWHRLQTRNGGKRIASVFEEVYERLLKQLPGIWKMFTTRTFLSAMSRSEIATPRDHARETVKLIDYAIKNLELSDKGRNDTGSDYDPFLLGKMHGRLRPYGFTGNYWEKLGEIIVDVVLVQEAVRDLPGAGQAWVIFIACLVDQLRAGFDDSKSGLTSTTGTLQQKFICGSANSNNAVNFHQHSLPSADTPCYSSPSHCYGSQPFPSEYTSTLESETSDSPTFDSSMSSKWHEGRNCSMSGPAAEHNTSTFRSSKRSSARFLKHSKGICNLNIQIKLNYASEDNQYHTTLFQNSSNTQVLNPELTMG</sequence>
<dbReference type="InterPro" id="IPR050532">
    <property type="entry name" value="Globin-like_OT"/>
</dbReference>
<evidence type="ECO:0000256" key="1">
    <source>
        <dbReference type="ARBA" id="ARBA00022617"/>
    </source>
</evidence>
<dbReference type="GO" id="GO:0046872">
    <property type="term" value="F:metal ion binding"/>
    <property type="evidence" value="ECO:0007669"/>
    <property type="project" value="UniProtKB-KW"/>
</dbReference>
<comment type="caution">
    <text evidence="5">The sequence shown here is derived from an EMBL/GenBank/DDBJ whole genome shotgun (WGS) entry which is preliminary data.</text>
</comment>
<feature type="region of interest" description="Disordered" evidence="4">
    <location>
        <begin position="394"/>
        <end position="436"/>
    </location>
</feature>